<dbReference type="EMBL" id="BARV01029004">
    <property type="protein sequence ID" value="GAI40000.1"/>
    <property type="molecule type" value="Genomic_DNA"/>
</dbReference>
<evidence type="ECO:0000313" key="1">
    <source>
        <dbReference type="EMBL" id="GAI40000.1"/>
    </source>
</evidence>
<accession>X1PLT5</accession>
<feature type="non-terminal residue" evidence="1">
    <location>
        <position position="1"/>
    </location>
</feature>
<dbReference type="AlphaFoldDB" id="X1PLT5"/>
<gene>
    <name evidence="1" type="ORF">S06H3_46319</name>
</gene>
<protein>
    <submittedName>
        <fullName evidence="1">Uncharacterized protein</fullName>
    </submittedName>
</protein>
<name>X1PLT5_9ZZZZ</name>
<comment type="caution">
    <text evidence="1">The sequence shown here is derived from an EMBL/GenBank/DDBJ whole genome shotgun (WGS) entry which is preliminary data.</text>
</comment>
<proteinExistence type="predicted"/>
<organism evidence="1">
    <name type="scientific">marine sediment metagenome</name>
    <dbReference type="NCBI Taxonomy" id="412755"/>
    <lineage>
        <taxon>unclassified sequences</taxon>
        <taxon>metagenomes</taxon>
        <taxon>ecological metagenomes</taxon>
    </lineage>
</organism>
<sequence>PPVVPIPPVAPGEPCPICFGLGGPWGEDTPSSVVLTVEGVEKGTGWSPIDGEPWNGTLNLLQTHPLIPCDWQIPAPYAPRAILELFAGQTRVRVWNADGNQEFIGFINSPCIKVIPNLALLFFTNGTATITIPEVL</sequence>
<reference evidence="1" key="1">
    <citation type="journal article" date="2014" name="Front. Microbiol.">
        <title>High frequency of phylogenetically diverse reductive dehalogenase-homologous genes in deep subseafloor sedimentary metagenomes.</title>
        <authorList>
            <person name="Kawai M."/>
            <person name="Futagami T."/>
            <person name="Toyoda A."/>
            <person name="Takaki Y."/>
            <person name="Nishi S."/>
            <person name="Hori S."/>
            <person name="Arai W."/>
            <person name="Tsubouchi T."/>
            <person name="Morono Y."/>
            <person name="Uchiyama I."/>
            <person name="Ito T."/>
            <person name="Fujiyama A."/>
            <person name="Inagaki F."/>
            <person name="Takami H."/>
        </authorList>
    </citation>
    <scope>NUCLEOTIDE SEQUENCE</scope>
    <source>
        <strain evidence="1">Expedition CK06-06</strain>
    </source>
</reference>